<organism evidence="2 3">
    <name type="scientific">Pseudoprevotella muciniphila</name>
    <dbReference type="NCBI Taxonomy" id="2133944"/>
    <lineage>
        <taxon>Bacteria</taxon>
        <taxon>Pseudomonadati</taxon>
        <taxon>Bacteroidota</taxon>
        <taxon>Bacteroidia</taxon>
        <taxon>Bacteroidales</taxon>
        <taxon>Prevotellaceae</taxon>
        <taxon>Pseudoprevotella</taxon>
    </lineage>
</organism>
<feature type="transmembrane region" description="Helical" evidence="1">
    <location>
        <begin position="35"/>
        <end position="55"/>
    </location>
</feature>
<keyword evidence="1" id="KW-1133">Transmembrane helix</keyword>
<dbReference type="KEGG" id="alq:C7Y71_004970"/>
<name>A0A5P8E668_9BACT</name>
<feature type="transmembrane region" description="Helical" evidence="1">
    <location>
        <begin position="93"/>
        <end position="113"/>
    </location>
</feature>
<gene>
    <name evidence="2" type="ORF">C7Y71_004970</name>
</gene>
<evidence type="ECO:0000313" key="3">
    <source>
        <dbReference type="Proteomes" id="UP000249375"/>
    </source>
</evidence>
<accession>A0A5P8E668</accession>
<evidence type="ECO:0000256" key="1">
    <source>
        <dbReference type="SAM" id="Phobius"/>
    </source>
</evidence>
<keyword evidence="1" id="KW-0812">Transmembrane</keyword>
<dbReference type="AlphaFoldDB" id="A0A5P8E668"/>
<dbReference type="RefSeq" id="WP_111897283.1">
    <property type="nucleotide sequence ID" value="NZ_CP033459.1"/>
</dbReference>
<evidence type="ECO:0000313" key="2">
    <source>
        <dbReference type="EMBL" id="QFQ12418.1"/>
    </source>
</evidence>
<keyword evidence="1" id="KW-0472">Membrane</keyword>
<reference evidence="2 3" key="1">
    <citation type="submission" date="2018-11" db="EMBL/GenBank/DDBJ databases">
        <authorList>
            <person name="Na S.W."/>
            <person name="Baik M."/>
        </authorList>
    </citation>
    <scope>NUCLEOTIDE SEQUENCE [LARGE SCALE GENOMIC DNA]</scope>
    <source>
        <strain evidence="2 3">E39</strain>
    </source>
</reference>
<dbReference type="EMBL" id="CP033459">
    <property type="protein sequence ID" value="QFQ12418.1"/>
    <property type="molecule type" value="Genomic_DNA"/>
</dbReference>
<keyword evidence="3" id="KW-1185">Reference proteome</keyword>
<feature type="transmembrane region" description="Helical" evidence="1">
    <location>
        <begin position="67"/>
        <end position="87"/>
    </location>
</feature>
<protein>
    <submittedName>
        <fullName evidence="2">Uncharacterized protein</fullName>
    </submittedName>
</protein>
<proteinExistence type="predicted"/>
<sequence length="118" mass="13203">MKLKLFPTLLSLIITAAFAYLAYYIANSKGDESDWLLATGTEVCLLSAILPLIALRLDNDRQNVNMKVWSTIVLFLMLAVNLCFAIFGVAVPLYIVSVVLILCVHFLVLWKLVEIKDV</sequence>
<dbReference type="Proteomes" id="UP000249375">
    <property type="component" value="Chromosome"/>
</dbReference>